<feature type="domain" description="STAS" evidence="1">
    <location>
        <begin position="1"/>
        <end position="78"/>
    </location>
</feature>
<dbReference type="Gene3D" id="3.30.750.24">
    <property type="entry name" value="STAS domain"/>
    <property type="match status" value="1"/>
</dbReference>
<gene>
    <name evidence="2" type="ORF">TELCIR_02186</name>
</gene>
<reference evidence="2 3" key="1">
    <citation type="submission" date="2015-09" db="EMBL/GenBank/DDBJ databases">
        <title>Draft genome of the parasitic nematode Teladorsagia circumcincta isolate WARC Sus (inbred).</title>
        <authorList>
            <person name="Mitreva M."/>
        </authorList>
    </citation>
    <scope>NUCLEOTIDE SEQUENCE [LARGE SCALE GENOMIC DNA]</scope>
    <source>
        <strain evidence="2 3">S</strain>
    </source>
</reference>
<dbReference type="PROSITE" id="PS50801">
    <property type="entry name" value="STAS"/>
    <property type="match status" value="1"/>
</dbReference>
<dbReference type="AlphaFoldDB" id="A0A2G9UZV7"/>
<organism evidence="2 3">
    <name type="scientific">Teladorsagia circumcincta</name>
    <name type="common">Brown stomach worm</name>
    <name type="synonym">Ostertagia circumcincta</name>
    <dbReference type="NCBI Taxonomy" id="45464"/>
    <lineage>
        <taxon>Eukaryota</taxon>
        <taxon>Metazoa</taxon>
        <taxon>Ecdysozoa</taxon>
        <taxon>Nematoda</taxon>
        <taxon>Chromadorea</taxon>
        <taxon>Rhabditida</taxon>
        <taxon>Rhabditina</taxon>
        <taxon>Rhabditomorpha</taxon>
        <taxon>Strongyloidea</taxon>
        <taxon>Trichostrongylidae</taxon>
        <taxon>Teladorsagia</taxon>
    </lineage>
</organism>
<sequence length="100" mass="10942">MGPNWKAIILDCSSWTYTDAMGVEAMREINDELRSKQVLLILANMKSSIRLQYALAGLFKSFHENQICPTIADALSIAAGLNENAPAFIQADENGLVAVK</sequence>
<name>A0A2G9UZV7_TELCI</name>
<accession>A0A2G9UZV7</accession>
<protein>
    <submittedName>
        <fullName evidence="2">STAS domain protein</fullName>
    </submittedName>
</protein>
<evidence type="ECO:0000313" key="2">
    <source>
        <dbReference type="EMBL" id="PIO75755.1"/>
    </source>
</evidence>
<dbReference type="EMBL" id="KZ345109">
    <property type="protein sequence ID" value="PIO75755.1"/>
    <property type="molecule type" value="Genomic_DNA"/>
</dbReference>
<proteinExistence type="predicted"/>
<dbReference type="InterPro" id="IPR002645">
    <property type="entry name" value="STAS_dom"/>
</dbReference>
<keyword evidence="3" id="KW-1185">Reference proteome</keyword>
<dbReference type="OrthoDB" id="5807933at2759"/>
<evidence type="ECO:0000259" key="1">
    <source>
        <dbReference type="PROSITE" id="PS50801"/>
    </source>
</evidence>
<dbReference type="CDD" id="cd07042">
    <property type="entry name" value="STAS_SulP_like_sulfate_transporter"/>
    <property type="match status" value="1"/>
</dbReference>
<evidence type="ECO:0000313" key="3">
    <source>
        <dbReference type="Proteomes" id="UP000230423"/>
    </source>
</evidence>
<dbReference type="SUPFAM" id="SSF52091">
    <property type="entry name" value="SpoIIaa-like"/>
    <property type="match status" value="1"/>
</dbReference>
<dbReference type="Proteomes" id="UP000230423">
    <property type="component" value="Unassembled WGS sequence"/>
</dbReference>
<dbReference type="InterPro" id="IPR036513">
    <property type="entry name" value="STAS_dom_sf"/>
</dbReference>
<dbReference type="Pfam" id="PF01740">
    <property type="entry name" value="STAS"/>
    <property type="match status" value="1"/>
</dbReference>